<sequence length="554" mass="62694">MFFALFSLVASFYVNLDVGSQFIRAATIDGSENPSMALNKQGSTLTPNSVSFKLPNVQEGHLRNSNLSQIQVKYGKSSLRNLKKNPEMGAPYIGRLMGRNYTEDFEIPKIATASEMFSLLLNEMFDSKDLFGYEGITFTVPGYFTHKQREAYIKSLYISKLPFLGIIDDFQSIIFGYTKRYLSRFANSNHTVLFIDVGASHAASFLVDFYCNKTTIVANMTSYEWSEETGSFAFARVLASEKGIPFRKAMKLVQEGKFDKDIIESELEELQRIILLALGNTEIDCVQLIGGASKLPYIEAIVEEITDMRPSRELATVEAMALGGTYLTQLIARSQEWPITIIRCPVYTERVRCDKVSGVYCTKGAKCTELVILDNTICNSLQIEAEQTEIPTGTTNLIADFTLTNISKWDREEEEFVSGIMIMKDPLPQIVSVNWCITSTLNCQPISFKQTEINTKSFQASFDFVDQVSSILLKEKRISKLRGQINARIEELILHGNLSPAEKEKYEKIHQDSLIVSEIPKLEQIYRSIMPEEKKETKKVNPNEMFFVEDDECL</sequence>
<dbReference type="InterPro" id="IPR043129">
    <property type="entry name" value="ATPase_NBD"/>
</dbReference>
<keyword evidence="3" id="KW-0547">Nucleotide-binding</keyword>
<feature type="signal peptide" evidence="6">
    <location>
        <begin position="1"/>
        <end position="19"/>
    </location>
</feature>
<evidence type="ECO:0000256" key="5">
    <source>
        <dbReference type="ARBA" id="ARBA00023186"/>
    </source>
</evidence>
<dbReference type="PANTHER" id="PTHR45639">
    <property type="entry name" value="HSC70CB, ISOFORM G-RELATED"/>
    <property type="match status" value="1"/>
</dbReference>
<evidence type="ECO:0000256" key="6">
    <source>
        <dbReference type="SAM" id="SignalP"/>
    </source>
</evidence>
<evidence type="ECO:0000313" key="8">
    <source>
        <dbReference type="Proteomes" id="UP000001542"/>
    </source>
</evidence>
<dbReference type="InterPro" id="IPR013126">
    <property type="entry name" value="Hsp_70_fam"/>
</dbReference>
<protein>
    <recommendedName>
        <fullName evidence="9">DnaK protein</fullName>
    </recommendedName>
</protein>
<dbReference type="GO" id="GO:0034663">
    <property type="term" value="C:endoplasmic reticulum chaperone complex"/>
    <property type="evidence" value="ECO:0000318"/>
    <property type="project" value="GO_Central"/>
</dbReference>
<evidence type="ECO:0008006" key="9">
    <source>
        <dbReference type="Google" id="ProtNLM"/>
    </source>
</evidence>
<dbReference type="InterPro" id="IPR018181">
    <property type="entry name" value="Heat_shock_70_CS"/>
</dbReference>
<organism evidence="7 8">
    <name type="scientific">Trichomonas vaginalis (strain ATCC PRA-98 / G3)</name>
    <dbReference type="NCBI Taxonomy" id="412133"/>
    <lineage>
        <taxon>Eukaryota</taxon>
        <taxon>Metamonada</taxon>
        <taxon>Parabasalia</taxon>
        <taxon>Trichomonadida</taxon>
        <taxon>Trichomonadidae</taxon>
        <taxon>Trichomonas</taxon>
    </lineage>
</organism>
<dbReference type="RefSeq" id="XP_001325027.1">
    <property type="nucleotide sequence ID" value="XM_001324992.1"/>
</dbReference>
<dbReference type="AlphaFoldDB" id="A2E3B3"/>
<dbReference type="GO" id="GO:0005788">
    <property type="term" value="C:endoplasmic reticulum lumen"/>
    <property type="evidence" value="ECO:0007669"/>
    <property type="project" value="UniProtKB-SubCell"/>
</dbReference>
<dbReference type="SUPFAM" id="SSF53067">
    <property type="entry name" value="Actin-like ATPase domain"/>
    <property type="match status" value="2"/>
</dbReference>
<keyword evidence="5" id="KW-0143">Chaperone</keyword>
<feature type="chain" id="PRO_5002643337" description="DnaK protein" evidence="6">
    <location>
        <begin position="20"/>
        <end position="554"/>
    </location>
</feature>
<proteinExistence type="predicted"/>
<dbReference type="VEuPathDB" id="TrichDB:TVAG_221570"/>
<dbReference type="OrthoDB" id="10559586at2759"/>
<keyword evidence="2 6" id="KW-0732">Signal</keyword>
<dbReference type="GO" id="GO:0000774">
    <property type="term" value="F:adenyl-nucleotide exchange factor activity"/>
    <property type="evidence" value="ECO:0000318"/>
    <property type="project" value="GO_Central"/>
</dbReference>
<evidence type="ECO:0000256" key="2">
    <source>
        <dbReference type="ARBA" id="ARBA00022729"/>
    </source>
</evidence>
<dbReference type="KEGG" id="tva:4770772"/>
<keyword evidence="8" id="KW-1185">Reference proteome</keyword>
<dbReference type="PANTHER" id="PTHR45639:SF3">
    <property type="entry name" value="HYPOXIA UP-REGULATED PROTEIN 1"/>
    <property type="match status" value="1"/>
</dbReference>
<dbReference type="GO" id="GO:0005524">
    <property type="term" value="F:ATP binding"/>
    <property type="evidence" value="ECO:0007669"/>
    <property type="project" value="UniProtKB-KW"/>
</dbReference>
<dbReference type="VEuPathDB" id="TrichDB:TVAGG3_0970180"/>
<reference evidence="7" key="1">
    <citation type="submission" date="2006-10" db="EMBL/GenBank/DDBJ databases">
        <authorList>
            <person name="Amadeo P."/>
            <person name="Zhao Q."/>
            <person name="Wortman J."/>
            <person name="Fraser-Liggett C."/>
            <person name="Carlton J."/>
        </authorList>
    </citation>
    <scope>NUCLEOTIDE SEQUENCE</scope>
    <source>
        <strain evidence="7">G3</strain>
    </source>
</reference>
<dbReference type="InParanoid" id="A2E3B3"/>
<evidence type="ECO:0000256" key="4">
    <source>
        <dbReference type="ARBA" id="ARBA00022840"/>
    </source>
</evidence>
<keyword evidence="4" id="KW-0067">ATP-binding</keyword>
<dbReference type="STRING" id="5722.A2E3B3"/>
<comment type="subcellular location">
    <subcellularLocation>
        <location evidence="1">Endoplasmic reticulum lumen</location>
    </subcellularLocation>
</comment>
<gene>
    <name evidence="7" type="ORF">TVAG_221570</name>
</gene>
<evidence type="ECO:0000256" key="1">
    <source>
        <dbReference type="ARBA" id="ARBA00004319"/>
    </source>
</evidence>
<dbReference type="SMR" id="A2E3B3"/>
<accession>A2E3B3</accession>
<evidence type="ECO:0000256" key="3">
    <source>
        <dbReference type="ARBA" id="ARBA00022741"/>
    </source>
</evidence>
<dbReference type="EMBL" id="DS113295">
    <property type="protein sequence ID" value="EAY12804.1"/>
    <property type="molecule type" value="Genomic_DNA"/>
</dbReference>
<dbReference type="Gene3D" id="3.30.420.40">
    <property type="match status" value="2"/>
</dbReference>
<evidence type="ECO:0000313" key="7">
    <source>
        <dbReference type="EMBL" id="EAY12804.1"/>
    </source>
</evidence>
<dbReference type="GO" id="GO:0140662">
    <property type="term" value="F:ATP-dependent protein folding chaperone"/>
    <property type="evidence" value="ECO:0007669"/>
    <property type="project" value="InterPro"/>
</dbReference>
<reference evidence="7" key="2">
    <citation type="journal article" date="2007" name="Science">
        <title>Draft genome sequence of the sexually transmitted pathogen Trichomonas vaginalis.</title>
        <authorList>
            <person name="Carlton J.M."/>
            <person name="Hirt R.P."/>
            <person name="Silva J.C."/>
            <person name="Delcher A.L."/>
            <person name="Schatz M."/>
            <person name="Zhao Q."/>
            <person name="Wortman J.R."/>
            <person name="Bidwell S.L."/>
            <person name="Alsmark U.C.M."/>
            <person name="Besteiro S."/>
            <person name="Sicheritz-Ponten T."/>
            <person name="Noel C.J."/>
            <person name="Dacks J.B."/>
            <person name="Foster P.G."/>
            <person name="Simillion C."/>
            <person name="Van de Peer Y."/>
            <person name="Miranda-Saavedra D."/>
            <person name="Barton G.J."/>
            <person name="Westrop G.D."/>
            <person name="Mueller S."/>
            <person name="Dessi D."/>
            <person name="Fiori P.L."/>
            <person name="Ren Q."/>
            <person name="Paulsen I."/>
            <person name="Zhang H."/>
            <person name="Bastida-Corcuera F.D."/>
            <person name="Simoes-Barbosa A."/>
            <person name="Brown M.T."/>
            <person name="Hayes R.D."/>
            <person name="Mukherjee M."/>
            <person name="Okumura C.Y."/>
            <person name="Schneider R."/>
            <person name="Smith A.J."/>
            <person name="Vanacova S."/>
            <person name="Villalvazo M."/>
            <person name="Haas B.J."/>
            <person name="Pertea M."/>
            <person name="Feldblyum T.V."/>
            <person name="Utterback T.R."/>
            <person name="Shu C.L."/>
            <person name="Osoegawa K."/>
            <person name="de Jong P.J."/>
            <person name="Hrdy I."/>
            <person name="Horvathova L."/>
            <person name="Zubacova Z."/>
            <person name="Dolezal P."/>
            <person name="Malik S.B."/>
            <person name="Logsdon J.M. Jr."/>
            <person name="Henze K."/>
            <person name="Gupta A."/>
            <person name="Wang C.C."/>
            <person name="Dunne R.L."/>
            <person name="Upcroft J.A."/>
            <person name="Upcroft P."/>
            <person name="White O."/>
            <person name="Salzberg S.L."/>
            <person name="Tang P."/>
            <person name="Chiu C.-H."/>
            <person name="Lee Y.-S."/>
            <person name="Embley T.M."/>
            <person name="Coombs G.H."/>
            <person name="Mottram J.C."/>
            <person name="Tachezy J."/>
            <person name="Fraser-Liggett C.M."/>
            <person name="Johnson P.J."/>
        </authorList>
    </citation>
    <scope>NUCLEOTIDE SEQUENCE [LARGE SCALE GENOMIC DNA]</scope>
    <source>
        <strain evidence="7">G3</strain>
    </source>
</reference>
<dbReference type="PROSITE" id="PS01036">
    <property type="entry name" value="HSP70_3"/>
    <property type="match status" value="1"/>
</dbReference>
<name>A2E3B3_TRIV3</name>
<dbReference type="Pfam" id="PF00012">
    <property type="entry name" value="HSP70"/>
    <property type="match status" value="1"/>
</dbReference>
<dbReference type="Proteomes" id="UP000001542">
    <property type="component" value="Unassembled WGS sequence"/>
</dbReference>